<dbReference type="AlphaFoldDB" id="A0A5E4PHP4"/>
<dbReference type="GO" id="GO:0008766">
    <property type="term" value="F:UDP-N-acetylmuramoylalanyl-D-glutamyl-2,6-diaminopimelate-D-alanyl-D-alanine ligase activity"/>
    <property type="evidence" value="ECO:0007669"/>
    <property type="project" value="RHEA"/>
</dbReference>
<dbReference type="InterPro" id="IPR051046">
    <property type="entry name" value="MurCDEF_CellWall_CoF430Synth"/>
</dbReference>
<dbReference type="Gene3D" id="3.40.1390.10">
    <property type="entry name" value="MurE/MurF, N-terminal domain"/>
    <property type="match status" value="1"/>
</dbReference>
<feature type="domain" description="Mur ligase C-terminal" evidence="13">
    <location>
        <begin position="318"/>
        <end position="437"/>
    </location>
</feature>
<sequence>MIHMTLAQTARILGLDAAPAATEFHGMSIDSRTLQPGNLFVAIQGERVDGHDYLEEAYKKGAAAAVVSRQVDSPLPQLIVNDTTAALGKLGTAWRNQFDTTIIAVTGSNGKTTLKNMIALIMVAACQGNEKQVLATQGTLNNHWGLPMTLARLDSEHRYAAIEMGMNHFGEIEYLTNMTRPQVAVITNAAASHLEGLGDVAGVARAKAEIFSGLPQNGIAVLNRDDAFFPFWHNLIDGRPYISFGFHPDAHVTAVIHQAEQTQDITIQTPKGSVEVTLPLLGRHNVQNALAAAAATLAAGIGLGSIKAGLERIQPAPGRLQLHTLANGVKIIDDTYNANPFSLQAAVNILSTFNGKKILVLGDMKELGSEAKMLHQEAGESIRKAGIDYLFTYGELSANTAQAFGEGAYHFNEKEKLVNALKPFLHNTTTILVKGSRSMRMEKVIAELVP</sequence>
<dbReference type="GO" id="GO:0008360">
    <property type="term" value="P:regulation of cell shape"/>
    <property type="evidence" value="ECO:0007669"/>
    <property type="project" value="UniProtKB-KW"/>
</dbReference>
<organism evidence="15 16">
    <name type="scientific">Aquicella siphonis</name>
    <dbReference type="NCBI Taxonomy" id="254247"/>
    <lineage>
        <taxon>Bacteria</taxon>
        <taxon>Pseudomonadati</taxon>
        <taxon>Pseudomonadota</taxon>
        <taxon>Gammaproteobacteria</taxon>
        <taxon>Legionellales</taxon>
        <taxon>Coxiellaceae</taxon>
        <taxon>Aquicella</taxon>
    </lineage>
</organism>
<keyword evidence="5 10" id="KW-0067">ATP-binding</keyword>
<evidence type="ECO:0000256" key="4">
    <source>
        <dbReference type="ARBA" id="ARBA00022741"/>
    </source>
</evidence>
<dbReference type="NCBIfam" id="TIGR01143">
    <property type="entry name" value="murF"/>
    <property type="match status" value="1"/>
</dbReference>
<keyword evidence="16" id="KW-1185">Reference proteome</keyword>
<keyword evidence="9 10" id="KW-0961">Cell wall biogenesis/degradation</keyword>
<dbReference type="Proteomes" id="UP000324194">
    <property type="component" value="Chromosome 1"/>
</dbReference>
<evidence type="ECO:0000256" key="9">
    <source>
        <dbReference type="ARBA" id="ARBA00023316"/>
    </source>
</evidence>
<proteinExistence type="inferred from homology"/>
<evidence type="ECO:0000256" key="10">
    <source>
        <dbReference type="HAMAP-Rule" id="MF_02019"/>
    </source>
</evidence>
<dbReference type="OrthoDB" id="9801978at2"/>
<keyword evidence="3 10" id="KW-0132">Cell division</keyword>
<evidence type="ECO:0000256" key="3">
    <source>
        <dbReference type="ARBA" id="ARBA00022618"/>
    </source>
</evidence>
<dbReference type="InterPro" id="IPR035911">
    <property type="entry name" value="MurE/MurF_N"/>
</dbReference>
<reference evidence="15 16" key="1">
    <citation type="submission" date="2019-08" db="EMBL/GenBank/DDBJ databases">
        <authorList>
            <person name="Guy L."/>
        </authorList>
    </citation>
    <scope>NUCLEOTIDE SEQUENCE [LARGE SCALE GENOMIC DNA]</scope>
    <source>
        <strain evidence="15 16">SGT-108</strain>
    </source>
</reference>
<dbReference type="SUPFAM" id="SSF53244">
    <property type="entry name" value="MurD-like peptide ligases, peptide-binding domain"/>
    <property type="match status" value="1"/>
</dbReference>
<dbReference type="Pfam" id="PF01225">
    <property type="entry name" value="Mur_ligase"/>
    <property type="match status" value="1"/>
</dbReference>
<dbReference type="PANTHER" id="PTHR43024:SF1">
    <property type="entry name" value="UDP-N-ACETYLMURAMOYL-TRIPEPTIDE--D-ALANYL-D-ALANINE LIGASE"/>
    <property type="match status" value="1"/>
</dbReference>
<keyword evidence="1 10" id="KW-0963">Cytoplasm</keyword>
<comment type="catalytic activity">
    <reaction evidence="10 11">
        <text>D-alanyl-D-alanine + UDP-N-acetyl-alpha-D-muramoyl-L-alanyl-gamma-D-glutamyl-meso-2,6-diaminopimelate + ATP = UDP-N-acetyl-alpha-D-muramoyl-L-alanyl-gamma-D-glutamyl-meso-2,6-diaminopimeloyl-D-alanyl-D-alanine + ADP + phosphate + H(+)</text>
        <dbReference type="Rhea" id="RHEA:28374"/>
        <dbReference type="ChEBI" id="CHEBI:15378"/>
        <dbReference type="ChEBI" id="CHEBI:30616"/>
        <dbReference type="ChEBI" id="CHEBI:43474"/>
        <dbReference type="ChEBI" id="CHEBI:57822"/>
        <dbReference type="ChEBI" id="CHEBI:61386"/>
        <dbReference type="ChEBI" id="CHEBI:83905"/>
        <dbReference type="ChEBI" id="CHEBI:456216"/>
        <dbReference type="EC" id="6.3.2.10"/>
    </reaction>
</comment>
<comment type="function">
    <text evidence="10 11">Involved in cell wall formation. Catalyzes the final step in the synthesis of UDP-N-acetylmuramoyl-pentapeptide, the precursor of murein.</text>
</comment>
<evidence type="ECO:0000259" key="13">
    <source>
        <dbReference type="Pfam" id="PF02875"/>
    </source>
</evidence>
<evidence type="ECO:0000259" key="12">
    <source>
        <dbReference type="Pfam" id="PF01225"/>
    </source>
</evidence>
<protein>
    <recommendedName>
        <fullName evidence="10 11">UDP-N-acetylmuramoyl-tripeptide--D-alanyl-D-alanine ligase</fullName>
        <ecNumber evidence="10 11">6.3.2.10</ecNumber>
    </recommendedName>
    <alternativeName>
        <fullName evidence="10">D-alanyl-D-alanine-adding enzyme</fullName>
    </alternativeName>
</protein>
<dbReference type="KEGG" id="asip:AQUSIP_18450"/>
<dbReference type="InterPro" id="IPR013221">
    <property type="entry name" value="Mur_ligase_cen"/>
</dbReference>
<evidence type="ECO:0000256" key="6">
    <source>
        <dbReference type="ARBA" id="ARBA00022960"/>
    </source>
</evidence>
<keyword evidence="7 10" id="KW-0573">Peptidoglycan synthesis</keyword>
<dbReference type="GO" id="GO:0051301">
    <property type="term" value="P:cell division"/>
    <property type="evidence" value="ECO:0007669"/>
    <property type="project" value="UniProtKB-KW"/>
</dbReference>
<dbReference type="Gene3D" id="3.40.1190.10">
    <property type="entry name" value="Mur-like, catalytic domain"/>
    <property type="match status" value="1"/>
</dbReference>
<dbReference type="EC" id="6.3.2.10" evidence="10 11"/>
<comment type="pathway">
    <text evidence="10 11">Cell wall biogenesis; peptidoglycan biosynthesis.</text>
</comment>
<dbReference type="GO" id="GO:0005737">
    <property type="term" value="C:cytoplasm"/>
    <property type="evidence" value="ECO:0007669"/>
    <property type="project" value="UniProtKB-SubCell"/>
</dbReference>
<dbReference type="Gene3D" id="3.90.190.20">
    <property type="entry name" value="Mur ligase, C-terminal domain"/>
    <property type="match status" value="1"/>
</dbReference>
<dbReference type="SUPFAM" id="SSF53623">
    <property type="entry name" value="MurD-like peptide ligases, catalytic domain"/>
    <property type="match status" value="1"/>
</dbReference>
<dbReference type="UniPathway" id="UPA00219"/>
<keyword evidence="8 10" id="KW-0131">Cell cycle</keyword>
<evidence type="ECO:0000259" key="14">
    <source>
        <dbReference type="Pfam" id="PF08245"/>
    </source>
</evidence>
<evidence type="ECO:0000256" key="8">
    <source>
        <dbReference type="ARBA" id="ARBA00023306"/>
    </source>
</evidence>
<feature type="domain" description="Mur ligase central" evidence="14">
    <location>
        <begin position="105"/>
        <end position="295"/>
    </location>
</feature>
<dbReference type="GO" id="GO:0047480">
    <property type="term" value="F:UDP-N-acetylmuramoyl-tripeptide-D-alanyl-D-alanine ligase activity"/>
    <property type="evidence" value="ECO:0007669"/>
    <property type="project" value="UniProtKB-UniRule"/>
</dbReference>
<dbReference type="Pfam" id="PF02875">
    <property type="entry name" value="Mur_ligase_C"/>
    <property type="match status" value="1"/>
</dbReference>
<keyword evidence="4 10" id="KW-0547">Nucleotide-binding</keyword>
<evidence type="ECO:0000256" key="5">
    <source>
        <dbReference type="ARBA" id="ARBA00022840"/>
    </source>
</evidence>
<accession>A0A5E4PHP4</accession>
<comment type="similarity">
    <text evidence="10">Belongs to the MurCDEF family. MurF subfamily.</text>
</comment>
<keyword evidence="6 10" id="KW-0133">Cell shape</keyword>
<evidence type="ECO:0000256" key="11">
    <source>
        <dbReference type="RuleBase" id="RU004136"/>
    </source>
</evidence>
<keyword evidence="2 10" id="KW-0436">Ligase</keyword>
<dbReference type="HAMAP" id="MF_02019">
    <property type="entry name" value="MurF"/>
    <property type="match status" value="1"/>
</dbReference>
<dbReference type="GO" id="GO:0009252">
    <property type="term" value="P:peptidoglycan biosynthetic process"/>
    <property type="evidence" value="ECO:0007669"/>
    <property type="project" value="UniProtKB-UniRule"/>
</dbReference>
<dbReference type="Pfam" id="PF08245">
    <property type="entry name" value="Mur_ligase_M"/>
    <property type="match status" value="1"/>
</dbReference>
<feature type="binding site" evidence="10">
    <location>
        <begin position="107"/>
        <end position="113"/>
    </location>
    <ligand>
        <name>ATP</name>
        <dbReference type="ChEBI" id="CHEBI:30616"/>
    </ligand>
</feature>
<evidence type="ECO:0000256" key="2">
    <source>
        <dbReference type="ARBA" id="ARBA00022598"/>
    </source>
</evidence>
<evidence type="ECO:0000313" key="15">
    <source>
        <dbReference type="EMBL" id="VVC76529.1"/>
    </source>
</evidence>
<gene>
    <name evidence="10 15" type="primary">murF</name>
    <name evidence="15" type="ORF">AQUSIP_18450</name>
</gene>
<dbReference type="EMBL" id="LR699119">
    <property type="protein sequence ID" value="VVC76529.1"/>
    <property type="molecule type" value="Genomic_DNA"/>
</dbReference>
<comment type="subcellular location">
    <subcellularLocation>
        <location evidence="10 11">Cytoplasm</location>
    </subcellularLocation>
</comment>
<dbReference type="GO" id="GO:0071555">
    <property type="term" value="P:cell wall organization"/>
    <property type="evidence" value="ECO:0007669"/>
    <property type="project" value="UniProtKB-KW"/>
</dbReference>
<dbReference type="InterPro" id="IPR036565">
    <property type="entry name" value="Mur-like_cat_sf"/>
</dbReference>
<dbReference type="SUPFAM" id="SSF63418">
    <property type="entry name" value="MurE/MurF N-terminal domain"/>
    <property type="match status" value="1"/>
</dbReference>
<name>A0A5E4PHP4_9COXI</name>
<dbReference type="GO" id="GO:0005524">
    <property type="term" value="F:ATP binding"/>
    <property type="evidence" value="ECO:0007669"/>
    <property type="project" value="UniProtKB-UniRule"/>
</dbReference>
<dbReference type="InterPro" id="IPR000713">
    <property type="entry name" value="Mur_ligase_N"/>
</dbReference>
<dbReference type="InterPro" id="IPR005863">
    <property type="entry name" value="UDP-N-AcMur_synth"/>
</dbReference>
<dbReference type="PANTHER" id="PTHR43024">
    <property type="entry name" value="UDP-N-ACETYLMURAMOYL-TRIPEPTIDE--D-ALANYL-D-ALANINE LIGASE"/>
    <property type="match status" value="1"/>
</dbReference>
<evidence type="ECO:0000256" key="7">
    <source>
        <dbReference type="ARBA" id="ARBA00022984"/>
    </source>
</evidence>
<evidence type="ECO:0000313" key="16">
    <source>
        <dbReference type="Proteomes" id="UP000324194"/>
    </source>
</evidence>
<dbReference type="InterPro" id="IPR036615">
    <property type="entry name" value="Mur_ligase_C_dom_sf"/>
</dbReference>
<feature type="domain" description="Mur ligase N-terminal catalytic" evidence="12">
    <location>
        <begin position="23"/>
        <end position="71"/>
    </location>
</feature>
<evidence type="ECO:0000256" key="1">
    <source>
        <dbReference type="ARBA" id="ARBA00022490"/>
    </source>
</evidence>
<dbReference type="InterPro" id="IPR004101">
    <property type="entry name" value="Mur_ligase_C"/>
</dbReference>